<organism evidence="1 2">
    <name type="scientific">Spiromyces aspiralis</name>
    <dbReference type="NCBI Taxonomy" id="68401"/>
    <lineage>
        <taxon>Eukaryota</taxon>
        <taxon>Fungi</taxon>
        <taxon>Fungi incertae sedis</taxon>
        <taxon>Zoopagomycota</taxon>
        <taxon>Kickxellomycotina</taxon>
        <taxon>Kickxellomycetes</taxon>
        <taxon>Kickxellales</taxon>
        <taxon>Kickxellaceae</taxon>
        <taxon>Spiromyces</taxon>
    </lineage>
</organism>
<accession>A0ACC1HK25</accession>
<feature type="non-terminal residue" evidence="1">
    <location>
        <position position="211"/>
    </location>
</feature>
<name>A0ACC1HK25_9FUNG</name>
<gene>
    <name evidence="1" type="ORF">EV182_007368</name>
</gene>
<proteinExistence type="predicted"/>
<dbReference type="EMBL" id="JAMZIH010003382">
    <property type="protein sequence ID" value="KAJ1676859.1"/>
    <property type="molecule type" value="Genomic_DNA"/>
</dbReference>
<dbReference type="Proteomes" id="UP001145114">
    <property type="component" value="Unassembled WGS sequence"/>
</dbReference>
<comment type="caution">
    <text evidence="1">The sequence shown here is derived from an EMBL/GenBank/DDBJ whole genome shotgun (WGS) entry which is preliminary data.</text>
</comment>
<sequence length="211" mass="24468">MYPHLPFELQLIIAEHLNKTECGRRTLINMITGAPPWSEAARTVFWESLSVDRMEGVVQYAGNDHILRDFFDECHGWQYVTTIDFSGSYPDDYFPLVLSHRFPRLRRVCLPSDLRRALSTEFCEFISHHSSTISQVDLPRFWPLQHVRILRETISDIHRTLASAGLRNIRAIEYHDVVVLSRLTDILDTFPRLESLSLSTVIVDTIDDIDI</sequence>
<evidence type="ECO:0000313" key="2">
    <source>
        <dbReference type="Proteomes" id="UP001145114"/>
    </source>
</evidence>
<protein>
    <submittedName>
        <fullName evidence="1">Uncharacterized protein</fullName>
    </submittedName>
</protein>
<reference evidence="1" key="1">
    <citation type="submission" date="2022-06" db="EMBL/GenBank/DDBJ databases">
        <title>Phylogenomic reconstructions and comparative analyses of Kickxellomycotina fungi.</title>
        <authorList>
            <person name="Reynolds N.K."/>
            <person name="Stajich J.E."/>
            <person name="Barry K."/>
            <person name="Grigoriev I.V."/>
            <person name="Crous P."/>
            <person name="Smith M.E."/>
        </authorList>
    </citation>
    <scope>NUCLEOTIDE SEQUENCE</scope>
    <source>
        <strain evidence="1">RSA 2271</strain>
    </source>
</reference>
<keyword evidence="2" id="KW-1185">Reference proteome</keyword>
<evidence type="ECO:0000313" key="1">
    <source>
        <dbReference type="EMBL" id="KAJ1676859.1"/>
    </source>
</evidence>